<keyword evidence="3" id="KW-1185">Reference proteome</keyword>
<evidence type="ECO:0000256" key="1">
    <source>
        <dbReference type="SAM" id="Phobius"/>
    </source>
</evidence>
<gene>
    <name evidence="2" type="ORF">HC235_01625</name>
</gene>
<sequence>MRRVVISVLSILVFSAVLALFPQFYLQALILYFIVFFGIAIFAGLRSYRKNLASAQEIAKGRPLLEIDEKDINKTLEKDKELLNEYKNLARKSFINFMILPLSLFVAMVLFPVLPPFIEASLKPYIGPEAGRFLGYVAIFSIFAAITTAMFRPITTPRIVRHLKVYETGIVVDKSLGLKAPIEVTDYRLNENRKFIEFKTNNQIFRIYYKDVKELDNILSRLIKPLKQ</sequence>
<evidence type="ECO:0000313" key="2">
    <source>
        <dbReference type="EMBL" id="NYR14684.1"/>
    </source>
</evidence>
<evidence type="ECO:0000313" key="3">
    <source>
        <dbReference type="Proteomes" id="UP000554766"/>
    </source>
</evidence>
<protein>
    <submittedName>
        <fullName evidence="2">DUF2208 family protein</fullName>
    </submittedName>
</protein>
<feature type="transmembrane region" description="Helical" evidence="1">
    <location>
        <begin position="94"/>
        <end position="113"/>
    </location>
</feature>
<keyword evidence="1" id="KW-0472">Membrane</keyword>
<feature type="transmembrane region" description="Helical" evidence="1">
    <location>
        <begin position="29"/>
        <end position="48"/>
    </location>
</feature>
<dbReference type="InterPro" id="IPR009198">
    <property type="entry name" value="UCP014484_TM"/>
</dbReference>
<accession>A0A7L4P7M4</accession>
<dbReference type="Pfam" id="PF09973">
    <property type="entry name" value="DUF2208"/>
    <property type="match status" value="1"/>
</dbReference>
<keyword evidence="1" id="KW-1133">Transmembrane helix</keyword>
<dbReference type="RefSeq" id="WP_179790238.1">
    <property type="nucleotide sequence ID" value="NZ_JAAVJF010000001.1"/>
</dbReference>
<dbReference type="EMBL" id="JAAVJF010000001">
    <property type="protein sequence ID" value="NYR14684.1"/>
    <property type="molecule type" value="Genomic_DNA"/>
</dbReference>
<reference evidence="2 3" key="1">
    <citation type="journal article" date="2020" name="Nat. Commun.">
        <title>The structures of two archaeal type IV pili illuminate evolutionary relationships.</title>
        <authorList>
            <person name="Wang F."/>
            <person name="Baquero D.P."/>
            <person name="Su Z."/>
            <person name="Beltran L.C."/>
            <person name="Prangishvili D."/>
            <person name="Krupovic M."/>
            <person name="Egelman E.H."/>
        </authorList>
    </citation>
    <scope>NUCLEOTIDE SEQUENCE [LARGE SCALE GENOMIC DNA]</scope>
    <source>
        <strain evidence="2 3">2GA</strain>
    </source>
</reference>
<proteinExistence type="predicted"/>
<keyword evidence="1" id="KW-0812">Transmembrane</keyword>
<feature type="transmembrane region" description="Helical" evidence="1">
    <location>
        <begin position="133"/>
        <end position="151"/>
    </location>
</feature>
<dbReference type="Proteomes" id="UP000554766">
    <property type="component" value="Unassembled WGS sequence"/>
</dbReference>
<comment type="caution">
    <text evidence="2">The sequence shown here is derived from an EMBL/GenBank/DDBJ whole genome shotgun (WGS) entry which is preliminary data.</text>
</comment>
<name>A0A7L4P7M4_9CREN</name>
<organism evidence="2 3">
    <name type="scientific">Pyrobaculum arsenaticum</name>
    <dbReference type="NCBI Taxonomy" id="121277"/>
    <lineage>
        <taxon>Archaea</taxon>
        <taxon>Thermoproteota</taxon>
        <taxon>Thermoprotei</taxon>
        <taxon>Thermoproteales</taxon>
        <taxon>Thermoproteaceae</taxon>
        <taxon>Pyrobaculum</taxon>
    </lineage>
</organism>
<dbReference type="AlphaFoldDB" id="A0A7L4P7M4"/>